<comment type="caution">
    <text evidence="1">The sequence shown here is derived from an EMBL/GenBank/DDBJ whole genome shotgun (WGS) entry which is preliminary data.</text>
</comment>
<dbReference type="AlphaFoldDB" id="A0AA36GQ76"/>
<keyword evidence="2" id="KW-1185">Reference proteome</keyword>
<sequence>MSTLKADGLVDKQRVGNVLAVRHIMSSDSTTLFINRSSDNHAPALAENSLSSPLISPFIAASLGVDTVSVVELLIQLVYQDLECVSALPDELNSSADQVCSIVKLIELFGLVSAGRDSFGVTSVLFHQGTQGFSTVCYWFFV</sequence>
<gene>
    <name evidence="1" type="ORF">CYNAS_LOCUS8216</name>
</gene>
<name>A0AA36GQ76_CYLNA</name>
<evidence type="ECO:0000313" key="1">
    <source>
        <dbReference type="EMBL" id="CAJ0596233.1"/>
    </source>
</evidence>
<accession>A0AA36GQ76</accession>
<dbReference type="Proteomes" id="UP001176961">
    <property type="component" value="Unassembled WGS sequence"/>
</dbReference>
<reference evidence="1" key="1">
    <citation type="submission" date="2023-07" db="EMBL/GenBank/DDBJ databases">
        <authorList>
            <consortium name="CYATHOMIX"/>
        </authorList>
    </citation>
    <scope>NUCLEOTIDE SEQUENCE</scope>
    <source>
        <strain evidence="1">N/A</strain>
    </source>
</reference>
<protein>
    <submittedName>
        <fullName evidence="1">Uncharacterized protein</fullName>
    </submittedName>
</protein>
<dbReference type="EMBL" id="CATQJL010000112">
    <property type="protein sequence ID" value="CAJ0596233.1"/>
    <property type="molecule type" value="Genomic_DNA"/>
</dbReference>
<proteinExistence type="predicted"/>
<organism evidence="1 2">
    <name type="scientific">Cylicocyclus nassatus</name>
    <name type="common">Nematode worm</name>
    <dbReference type="NCBI Taxonomy" id="53992"/>
    <lineage>
        <taxon>Eukaryota</taxon>
        <taxon>Metazoa</taxon>
        <taxon>Ecdysozoa</taxon>
        <taxon>Nematoda</taxon>
        <taxon>Chromadorea</taxon>
        <taxon>Rhabditida</taxon>
        <taxon>Rhabditina</taxon>
        <taxon>Rhabditomorpha</taxon>
        <taxon>Strongyloidea</taxon>
        <taxon>Strongylidae</taxon>
        <taxon>Cylicocyclus</taxon>
    </lineage>
</organism>
<evidence type="ECO:0000313" key="2">
    <source>
        <dbReference type="Proteomes" id="UP001176961"/>
    </source>
</evidence>